<evidence type="ECO:0000313" key="3">
    <source>
        <dbReference type="EMBL" id="CAA2614232.1"/>
    </source>
</evidence>
<dbReference type="AlphaFoldDB" id="A0A7I8I8P7"/>
<dbReference type="Proteomes" id="UP000663760">
    <property type="component" value="Chromosome 1"/>
</dbReference>
<keyword evidence="5" id="KW-1185">Reference proteome</keyword>
<evidence type="ECO:0000256" key="2">
    <source>
        <dbReference type="SAM" id="MobiDB-lite"/>
    </source>
</evidence>
<evidence type="ECO:0000256" key="1">
    <source>
        <dbReference type="SAM" id="Coils"/>
    </source>
</evidence>
<keyword evidence="1" id="KW-0175">Coiled coil</keyword>
<gene>
    <name evidence="3" type="ORF">SI7747_01000626</name>
    <name evidence="4" type="ORF">SI8410_01000707</name>
</gene>
<feature type="coiled-coil region" evidence="1">
    <location>
        <begin position="120"/>
        <end position="154"/>
    </location>
</feature>
<organism evidence="3">
    <name type="scientific">Spirodela intermedia</name>
    <name type="common">Intermediate duckweed</name>
    <dbReference type="NCBI Taxonomy" id="51605"/>
    <lineage>
        <taxon>Eukaryota</taxon>
        <taxon>Viridiplantae</taxon>
        <taxon>Streptophyta</taxon>
        <taxon>Embryophyta</taxon>
        <taxon>Tracheophyta</taxon>
        <taxon>Spermatophyta</taxon>
        <taxon>Magnoliopsida</taxon>
        <taxon>Liliopsida</taxon>
        <taxon>Araceae</taxon>
        <taxon>Lemnoideae</taxon>
        <taxon>Spirodela</taxon>
    </lineage>
</organism>
<feature type="compositionally biased region" description="Basic and acidic residues" evidence="2">
    <location>
        <begin position="167"/>
        <end position="183"/>
    </location>
</feature>
<accession>A0A7I8I8P7</accession>
<sequence>MMETKVVESEMFLIFFDILTKDVNFLMDRSLTAPAQVFEQPIHDSDMTACALCSSYEYAEIECPRYEGLMTMNDRVRPPQLIAGNLWPERTPQPPAYTTYYNNYNNQNYKRGNTTHPAQNEATLATNELLQQMLQEQREQMQELRTEMETMKMMMGGQSQQSYTTTDKQKGKMGEVGSSDREAGQFPTQPVVNPRNLHFSVNKHNVHEVNSKGLEL</sequence>
<evidence type="ECO:0000313" key="4">
    <source>
        <dbReference type="EMBL" id="CAA7388498.1"/>
    </source>
</evidence>
<dbReference type="EMBL" id="LR743588">
    <property type="protein sequence ID" value="CAA2614232.1"/>
    <property type="molecule type" value="Genomic_DNA"/>
</dbReference>
<reference evidence="3" key="1">
    <citation type="submission" date="2019-12" db="EMBL/GenBank/DDBJ databases">
        <authorList>
            <person name="Scholz U."/>
            <person name="Mascher M."/>
            <person name="Fiebig A."/>
        </authorList>
    </citation>
    <scope>NUCLEOTIDE SEQUENCE</scope>
</reference>
<feature type="region of interest" description="Disordered" evidence="2">
    <location>
        <begin position="157"/>
        <end position="195"/>
    </location>
</feature>
<name>A0A7I8I8P7_SPIIN</name>
<proteinExistence type="predicted"/>
<protein>
    <submittedName>
        <fullName evidence="3">Uncharacterized protein</fullName>
    </submittedName>
</protein>
<dbReference type="EMBL" id="LR746264">
    <property type="protein sequence ID" value="CAA7388498.1"/>
    <property type="molecule type" value="Genomic_DNA"/>
</dbReference>
<evidence type="ECO:0000313" key="5">
    <source>
        <dbReference type="Proteomes" id="UP000663760"/>
    </source>
</evidence>